<dbReference type="EMBL" id="JADKPO010000018">
    <property type="protein sequence ID" value="MBF4768878.1"/>
    <property type="molecule type" value="Genomic_DNA"/>
</dbReference>
<protein>
    <recommendedName>
        <fullName evidence="4">Intracellular septation protein A</fullName>
    </recommendedName>
</protein>
<dbReference type="NCBIfam" id="NF041646">
    <property type="entry name" value="VC0807_fam"/>
    <property type="match status" value="1"/>
</dbReference>
<evidence type="ECO:0000256" key="1">
    <source>
        <dbReference type="SAM" id="Phobius"/>
    </source>
</evidence>
<feature type="transmembrane region" description="Helical" evidence="1">
    <location>
        <begin position="90"/>
        <end position="112"/>
    </location>
</feature>
<evidence type="ECO:0000313" key="3">
    <source>
        <dbReference type="Proteomes" id="UP000660668"/>
    </source>
</evidence>
<feature type="transmembrane region" description="Helical" evidence="1">
    <location>
        <begin position="20"/>
        <end position="44"/>
    </location>
</feature>
<comment type="caution">
    <text evidence="2">The sequence shown here is derived from an EMBL/GenBank/DDBJ whole genome shotgun (WGS) entry which is preliminary data.</text>
</comment>
<evidence type="ECO:0000313" key="2">
    <source>
        <dbReference type="EMBL" id="MBF4768878.1"/>
    </source>
</evidence>
<name>A0A930VPY8_9ACTN</name>
<sequence>MIRRVAVSITVGCAIPGALFYAAFALAGVWVAIGFALAWSYGAIAWRALTGRCTSGLLVLTAAVLTGRSLISFVAGSPFLYFLQPILTDAAIGVAFFVSLFCARTLVARLAGDFYPMTEEIAARPGIQRLFRVLTAMWALLYLGKATFTLWLLLSASLADFVLIKGLTVTVVNFSAAGLTILVAATVGRREGLVAVRA</sequence>
<feature type="transmembrane region" description="Helical" evidence="1">
    <location>
        <begin position="166"/>
        <end position="187"/>
    </location>
</feature>
<gene>
    <name evidence="2" type="ORF">ISU10_14015</name>
</gene>
<accession>A0A930VPY8</accession>
<feature type="transmembrane region" description="Helical" evidence="1">
    <location>
        <begin position="56"/>
        <end position="84"/>
    </location>
</feature>
<dbReference type="AlphaFoldDB" id="A0A930VPY8"/>
<proteinExistence type="predicted"/>
<organism evidence="2 3">
    <name type="scientific">Nocardioides agariphilus</name>
    <dbReference type="NCBI Taxonomy" id="433664"/>
    <lineage>
        <taxon>Bacteria</taxon>
        <taxon>Bacillati</taxon>
        <taxon>Actinomycetota</taxon>
        <taxon>Actinomycetes</taxon>
        <taxon>Propionibacteriales</taxon>
        <taxon>Nocardioidaceae</taxon>
        <taxon>Nocardioides</taxon>
    </lineage>
</organism>
<keyword evidence="1" id="KW-1133">Transmembrane helix</keyword>
<dbReference type="Proteomes" id="UP000660668">
    <property type="component" value="Unassembled WGS sequence"/>
</dbReference>
<reference evidence="2" key="1">
    <citation type="submission" date="2020-11" db="EMBL/GenBank/DDBJ databases">
        <title>Nocardioides cynanchi sp. nov., isolated from soil of rhizosphere of Cynanchum wilfordii.</title>
        <authorList>
            <person name="Lee J.-S."/>
            <person name="Suh M.K."/>
            <person name="Kim J.-S."/>
        </authorList>
    </citation>
    <scope>NUCLEOTIDE SEQUENCE</scope>
    <source>
        <strain evidence="2">KCTC 19276</strain>
    </source>
</reference>
<feature type="transmembrane region" description="Helical" evidence="1">
    <location>
        <begin position="133"/>
        <end position="154"/>
    </location>
</feature>
<evidence type="ECO:0008006" key="4">
    <source>
        <dbReference type="Google" id="ProtNLM"/>
    </source>
</evidence>
<dbReference type="RefSeq" id="WP_194697030.1">
    <property type="nucleotide sequence ID" value="NZ_JADKPO010000018.1"/>
</dbReference>
<keyword evidence="1" id="KW-0472">Membrane</keyword>
<keyword evidence="1" id="KW-0812">Transmembrane</keyword>
<keyword evidence="3" id="KW-1185">Reference proteome</keyword>